<keyword evidence="3" id="KW-1185">Reference proteome</keyword>
<dbReference type="Pfam" id="PF14023">
    <property type="entry name" value="Bestrophin-like"/>
    <property type="match status" value="1"/>
</dbReference>
<feature type="transmembrane region" description="Helical" evidence="1">
    <location>
        <begin position="12"/>
        <end position="33"/>
    </location>
</feature>
<reference evidence="2 3" key="2">
    <citation type="submission" date="2019-09" db="EMBL/GenBank/DDBJ databases">
        <authorList>
            <person name="Jin C."/>
        </authorList>
    </citation>
    <scope>NUCLEOTIDE SEQUENCE [LARGE SCALE GENOMIC DNA]</scope>
    <source>
        <strain evidence="2 3">BN140078</strain>
    </source>
</reference>
<reference evidence="2 3" key="1">
    <citation type="submission" date="2019-09" db="EMBL/GenBank/DDBJ databases">
        <title>Chitinophaga ginsengihumi sp. nov., isolated from soil of ginseng rhizosphere.</title>
        <authorList>
            <person name="Lee J."/>
        </authorList>
    </citation>
    <scope>NUCLEOTIDE SEQUENCE [LARGE SCALE GENOMIC DNA]</scope>
    <source>
        <strain evidence="2 3">BN140078</strain>
    </source>
</reference>
<keyword evidence="1" id="KW-1133">Transmembrane helix</keyword>
<sequence length="263" mass="29587">MSLSYALLSVPPLLLMVLMIILFALMGGTSTWLFRKYSRLKVLGSHNEVTGNIFACAGGLYSLLLAFVVFLVWDGYNDAASHANMEFSVAKGLYRDIQYYPDTATSKHVKQVYLRYVKDVITEEYPAMARLEPVPKSSTEAFNNVFQVIEQMDPQTPALNERSAEMFRHLNELATHRSLRQLAASAGIPRELWIPLLIGGFITMFFAMMLDIENGKLHVILSAMLGSFIGIVLYLIIIMDYPFSGYLCVDPTGYKDILQWAGM</sequence>
<dbReference type="InterPro" id="IPR025333">
    <property type="entry name" value="DUF4239"/>
</dbReference>
<keyword evidence="1" id="KW-0472">Membrane</keyword>
<evidence type="ECO:0000313" key="3">
    <source>
        <dbReference type="Proteomes" id="UP000324611"/>
    </source>
</evidence>
<feature type="transmembrane region" description="Helical" evidence="1">
    <location>
        <begin position="53"/>
        <end position="73"/>
    </location>
</feature>
<gene>
    <name evidence="2" type="ORF">F0L74_07160</name>
</gene>
<evidence type="ECO:0000256" key="1">
    <source>
        <dbReference type="SAM" id="Phobius"/>
    </source>
</evidence>
<evidence type="ECO:0000313" key="2">
    <source>
        <dbReference type="EMBL" id="KAA2245723.1"/>
    </source>
</evidence>
<dbReference type="RefSeq" id="WP_149837113.1">
    <property type="nucleotide sequence ID" value="NZ_VUOC01000001.1"/>
</dbReference>
<protein>
    <submittedName>
        <fullName evidence="2">DUF4239 domain-containing protein</fullName>
    </submittedName>
</protein>
<proteinExistence type="predicted"/>
<name>A0A5B2W170_9BACT</name>
<accession>A0A5B2W170</accession>
<organism evidence="2 3">
    <name type="scientific">Chitinophaga agrisoli</name>
    <dbReference type="NCBI Taxonomy" id="2607653"/>
    <lineage>
        <taxon>Bacteria</taxon>
        <taxon>Pseudomonadati</taxon>
        <taxon>Bacteroidota</taxon>
        <taxon>Chitinophagia</taxon>
        <taxon>Chitinophagales</taxon>
        <taxon>Chitinophagaceae</taxon>
        <taxon>Chitinophaga</taxon>
    </lineage>
</organism>
<dbReference type="Proteomes" id="UP000324611">
    <property type="component" value="Unassembled WGS sequence"/>
</dbReference>
<dbReference type="EMBL" id="VUOC01000001">
    <property type="protein sequence ID" value="KAA2245723.1"/>
    <property type="molecule type" value="Genomic_DNA"/>
</dbReference>
<feature type="transmembrane region" description="Helical" evidence="1">
    <location>
        <begin position="192"/>
        <end position="210"/>
    </location>
</feature>
<feature type="transmembrane region" description="Helical" evidence="1">
    <location>
        <begin position="217"/>
        <end position="237"/>
    </location>
</feature>
<comment type="caution">
    <text evidence="2">The sequence shown here is derived from an EMBL/GenBank/DDBJ whole genome shotgun (WGS) entry which is preliminary data.</text>
</comment>
<keyword evidence="1" id="KW-0812">Transmembrane</keyword>
<dbReference type="AlphaFoldDB" id="A0A5B2W170"/>